<evidence type="ECO:0000313" key="2">
    <source>
        <dbReference type="EMBL" id="MDU0343482.1"/>
    </source>
</evidence>
<sequence length="63" mass="6679">IQCIMVALVCLFPQMVMHYKSSAVQLDQQQINKQFDSIQIPGIGGGPGGFDLSAPPGLAPPKP</sequence>
<protein>
    <submittedName>
        <fullName evidence="2">Uncharacterized protein</fullName>
    </submittedName>
</protein>
<feature type="region of interest" description="Disordered" evidence="1">
    <location>
        <begin position="43"/>
        <end position="63"/>
    </location>
</feature>
<proteinExistence type="predicted"/>
<gene>
    <name evidence="2" type="ORF">RKE40_26645</name>
</gene>
<dbReference type="Proteomes" id="UP001254257">
    <property type="component" value="Unassembled WGS sequence"/>
</dbReference>
<dbReference type="RefSeq" id="WP_316021194.1">
    <property type="nucleotide sequence ID" value="NZ_JAWDID010000071.1"/>
</dbReference>
<accession>A0ABU3SGH5</accession>
<name>A0ABU3SGH5_9HYPH</name>
<keyword evidence="3" id="KW-1185">Reference proteome</keyword>
<evidence type="ECO:0000313" key="3">
    <source>
        <dbReference type="Proteomes" id="UP001254257"/>
    </source>
</evidence>
<reference evidence="2 3" key="1">
    <citation type="submission" date="2023-09" db="EMBL/GenBank/DDBJ databases">
        <title>Whole genome shotgun sequencing (WGS) of Bosea sp. ZW T0_25, isolated from stored onions (Allium cepa).</title>
        <authorList>
            <person name="Stoll D.A."/>
            <person name="Huch M."/>
        </authorList>
    </citation>
    <scope>NUCLEOTIDE SEQUENCE [LARGE SCALE GENOMIC DNA]</scope>
    <source>
        <strain evidence="2 3">ZW T0_25</strain>
    </source>
</reference>
<organism evidence="2 3">
    <name type="scientific">Bosea rubneri</name>
    <dbReference type="NCBI Taxonomy" id="3075434"/>
    <lineage>
        <taxon>Bacteria</taxon>
        <taxon>Pseudomonadati</taxon>
        <taxon>Pseudomonadota</taxon>
        <taxon>Alphaproteobacteria</taxon>
        <taxon>Hyphomicrobiales</taxon>
        <taxon>Boseaceae</taxon>
        <taxon>Bosea</taxon>
    </lineage>
</organism>
<feature type="non-terminal residue" evidence="2">
    <location>
        <position position="1"/>
    </location>
</feature>
<dbReference type="EMBL" id="JAWDID010000071">
    <property type="protein sequence ID" value="MDU0343482.1"/>
    <property type="molecule type" value="Genomic_DNA"/>
</dbReference>
<comment type="caution">
    <text evidence="2">The sequence shown here is derived from an EMBL/GenBank/DDBJ whole genome shotgun (WGS) entry which is preliminary data.</text>
</comment>
<evidence type="ECO:0000256" key="1">
    <source>
        <dbReference type="SAM" id="MobiDB-lite"/>
    </source>
</evidence>